<gene>
    <name evidence="1" type="ORF">K461DRAFT_283047</name>
</gene>
<name>A0A9P4ITV2_9PEZI</name>
<organism evidence="1 2">
    <name type="scientific">Myriangium duriaei CBS 260.36</name>
    <dbReference type="NCBI Taxonomy" id="1168546"/>
    <lineage>
        <taxon>Eukaryota</taxon>
        <taxon>Fungi</taxon>
        <taxon>Dikarya</taxon>
        <taxon>Ascomycota</taxon>
        <taxon>Pezizomycotina</taxon>
        <taxon>Dothideomycetes</taxon>
        <taxon>Dothideomycetidae</taxon>
        <taxon>Myriangiales</taxon>
        <taxon>Myriangiaceae</taxon>
        <taxon>Myriangium</taxon>
    </lineage>
</organism>
<dbReference type="Proteomes" id="UP000799439">
    <property type="component" value="Unassembled WGS sequence"/>
</dbReference>
<evidence type="ECO:0000313" key="1">
    <source>
        <dbReference type="EMBL" id="KAF2148614.1"/>
    </source>
</evidence>
<evidence type="ECO:0000313" key="2">
    <source>
        <dbReference type="Proteomes" id="UP000799439"/>
    </source>
</evidence>
<dbReference type="OrthoDB" id="3923202at2759"/>
<keyword evidence="2" id="KW-1185">Reference proteome</keyword>
<dbReference type="AlphaFoldDB" id="A0A9P4ITV2"/>
<reference evidence="1" key="1">
    <citation type="journal article" date="2020" name="Stud. Mycol.">
        <title>101 Dothideomycetes genomes: a test case for predicting lifestyles and emergence of pathogens.</title>
        <authorList>
            <person name="Haridas S."/>
            <person name="Albert R."/>
            <person name="Binder M."/>
            <person name="Bloem J."/>
            <person name="Labutti K."/>
            <person name="Salamov A."/>
            <person name="Andreopoulos B."/>
            <person name="Baker S."/>
            <person name="Barry K."/>
            <person name="Bills G."/>
            <person name="Bluhm B."/>
            <person name="Cannon C."/>
            <person name="Castanera R."/>
            <person name="Culley D."/>
            <person name="Daum C."/>
            <person name="Ezra D."/>
            <person name="Gonzalez J."/>
            <person name="Henrissat B."/>
            <person name="Kuo A."/>
            <person name="Liang C."/>
            <person name="Lipzen A."/>
            <person name="Lutzoni F."/>
            <person name="Magnuson J."/>
            <person name="Mondo S."/>
            <person name="Nolan M."/>
            <person name="Ohm R."/>
            <person name="Pangilinan J."/>
            <person name="Park H.-J."/>
            <person name="Ramirez L."/>
            <person name="Alfaro M."/>
            <person name="Sun H."/>
            <person name="Tritt A."/>
            <person name="Yoshinaga Y."/>
            <person name="Zwiers L.-H."/>
            <person name="Turgeon B."/>
            <person name="Goodwin S."/>
            <person name="Spatafora J."/>
            <person name="Crous P."/>
            <person name="Grigoriev I."/>
        </authorList>
    </citation>
    <scope>NUCLEOTIDE SEQUENCE</scope>
    <source>
        <strain evidence="1">CBS 260.36</strain>
    </source>
</reference>
<comment type="caution">
    <text evidence="1">The sequence shown here is derived from an EMBL/GenBank/DDBJ whole genome shotgun (WGS) entry which is preliminary data.</text>
</comment>
<protein>
    <submittedName>
        <fullName evidence="1">Uncharacterized protein</fullName>
    </submittedName>
</protein>
<accession>A0A9P4ITV2</accession>
<dbReference type="EMBL" id="ML996093">
    <property type="protein sequence ID" value="KAF2148614.1"/>
    <property type="molecule type" value="Genomic_DNA"/>
</dbReference>
<proteinExistence type="predicted"/>
<sequence length="150" mass="15311">MASHAAVCPVVGTTNTVLPPSHPDFDMNTPGLVCPVVGASTDHHRGLSKHPSVPGASSQDIHNAAACPVLKQAVNEPQNQTLSEAVCPVVGTVSSILPPDHPSTTGSKDGDVCPVTKASIGHHKNNVHQHPPVLNASKDAVCPVVGAGKR</sequence>